<dbReference type="InterPro" id="IPR036388">
    <property type="entry name" value="WH-like_DNA-bd_sf"/>
</dbReference>
<reference evidence="5 6" key="2">
    <citation type="submission" date="2018-12" db="EMBL/GenBank/DDBJ databases">
        <title>Simiduia agarivorans gen. nov., sp. nov., a marine, agarolytic bacterium isolated from shallow coastal water from Keelung, Taiwan.</title>
        <authorList>
            <person name="Shieh W.Y."/>
        </authorList>
    </citation>
    <scope>NUCLEOTIDE SEQUENCE [LARGE SCALE GENOMIC DNA]</scope>
    <source>
        <strain evidence="5 6">GTF-13</strain>
    </source>
</reference>
<dbReference type="Gene3D" id="1.10.10.10">
    <property type="entry name" value="Winged helix-like DNA-binding domain superfamily/Winged helix DNA-binding domain"/>
    <property type="match status" value="1"/>
</dbReference>
<keyword evidence="3" id="KW-0804">Transcription</keyword>
<name>A0A3P3VMA7_9GAMM</name>
<evidence type="ECO:0000259" key="4">
    <source>
        <dbReference type="PROSITE" id="PS51071"/>
    </source>
</evidence>
<gene>
    <name evidence="5" type="ORF">D0544_01525</name>
</gene>
<dbReference type="InterPro" id="IPR035472">
    <property type="entry name" value="RpiR-like_SIS"/>
</dbReference>
<accession>A0A3P3VMA7</accession>
<dbReference type="InterPro" id="IPR047640">
    <property type="entry name" value="RpiR-like"/>
</dbReference>
<dbReference type="InterPro" id="IPR046348">
    <property type="entry name" value="SIS_dom_sf"/>
</dbReference>
<dbReference type="Pfam" id="PF01380">
    <property type="entry name" value="SIS"/>
    <property type="match status" value="1"/>
</dbReference>
<dbReference type="InterPro" id="IPR009057">
    <property type="entry name" value="Homeodomain-like_sf"/>
</dbReference>
<organism evidence="5 6">
    <name type="scientific">Aestuariirhabdus litorea</name>
    <dbReference type="NCBI Taxonomy" id="2528527"/>
    <lineage>
        <taxon>Bacteria</taxon>
        <taxon>Pseudomonadati</taxon>
        <taxon>Pseudomonadota</taxon>
        <taxon>Gammaproteobacteria</taxon>
        <taxon>Oceanospirillales</taxon>
        <taxon>Aestuariirhabdaceae</taxon>
        <taxon>Aestuariirhabdus</taxon>
    </lineage>
</organism>
<dbReference type="EMBL" id="QWEZ01000001">
    <property type="protein sequence ID" value="RRJ83825.1"/>
    <property type="molecule type" value="Genomic_DNA"/>
</dbReference>
<keyword evidence="1" id="KW-0805">Transcription regulation</keyword>
<dbReference type="Gene3D" id="3.40.50.10490">
    <property type="entry name" value="Glucose-6-phosphate isomerase like protein, domain 1"/>
    <property type="match status" value="1"/>
</dbReference>
<dbReference type="PANTHER" id="PTHR30514">
    <property type="entry name" value="GLUCOKINASE"/>
    <property type="match status" value="1"/>
</dbReference>
<dbReference type="GO" id="GO:1901135">
    <property type="term" value="P:carbohydrate derivative metabolic process"/>
    <property type="evidence" value="ECO:0007669"/>
    <property type="project" value="InterPro"/>
</dbReference>
<dbReference type="Pfam" id="PF01418">
    <property type="entry name" value="HTH_6"/>
    <property type="match status" value="1"/>
</dbReference>
<dbReference type="GO" id="GO:0003677">
    <property type="term" value="F:DNA binding"/>
    <property type="evidence" value="ECO:0007669"/>
    <property type="project" value="UniProtKB-KW"/>
</dbReference>
<sequence>MVQAAKTRTPIVSKAPFTVAERIRNQFERLTRTERRLANALLENYPVSCLGSITAIAATASVSTPTVVRMVKKLGFSGVADFQASLHAELEESISNPITKFNRWSDSAPDEHILNRFADATMNNLRQSLKQIDPATFDAVAELLSDTEHAMHVVGGRITHSLADYLFTHLQVMRKGVTRVASNSNTWPHYLLNMEEGDLLVAFDIRRYEHNIHHFAKMARARGVRLVLFTDQWGSPAGQYAEQVFNLRIEAPSAWDSSVVILFVIEALIAAVQSRIWDQSKERMGELESLFDETRLFKKFF</sequence>
<dbReference type="CDD" id="cd05013">
    <property type="entry name" value="SIS_RpiR"/>
    <property type="match status" value="1"/>
</dbReference>
<dbReference type="PANTHER" id="PTHR30514:SF18">
    <property type="entry name" value="RPIR-FAMILY TRANSCRIPTIONAL REGULATOR"/>
    <property type="match status" value="1"/>
</dbReference>
<keyword evidence="2" id="KW-0238">DNA-binding</keyword>
<dbReference type="AlphaFoldDB" id="A0A3P3VMA7"/>
<dbReference type="InterPro" id="IPR001347">
    <property type="entry name" value="SIS_dom"/>
</dbReference>
<evidence type="ECO:0000313" key="6">
    <source>
        <dbReference type="Proteomes" id="UP000280792"/>
    </source>
</evidence>
<dbReference type="GO" id="GO:0097367">
    <property type="term" value="F:carbohydrate derivative binding"/>
    <property type="evidence" value="ECO:0007669"/>
    <property type="project" value="InterPro"/>
</dbReference>
<evidence type="ECO:0000256" key="3">
    <source>
        <dbReference type="ARBA" id="ARBA00023163"/>
    </source>
</evidence>
<dbReference type="Proteomes" id="UP000280792">
    <property type="component" value="Unassembled WGS sequence"/>
</dbReference>
<comment type="caution">
    <text evidence="5">The sequence shown here is derived from an EMBL/GenBank/DDBJ whole genome shotgun (WGS) entry which is preliminary data.</text>
</comment>
<reference evidence="5 6" key="1">
    <citation type="submission" date="2018-08" db="EMBL/GenBank/DDBJ databases">
        <authorList>
            <person name="Khan S.A."/>
        </authorList>
    </citation>
    <scope>NUCLEOTIDE SEQUENCE [LARGE SCALE GENOMIC DNA]</scope>
    <source>
        <strain evidence="5 6">GTF-13</strain>
    </source>
</reference>
<dbReference type="PROSITE" id="PS51071">
    <property type="entry name" value="HTH_RPIR"/>
    <property type="match status" value="1"/>
</dbReference>
<evidence type="ECO:0000256" key="1">
    <source>
        <dbReference type="ARBA" id="ARBA00023015"/>
    </source>
</evidence>
<dbReference type="SUPFAM" id="SSF53697">
    <property type="entry name" value="SIS domain"/>
    <property type="match status" value="1"/>
</dbReference>
<protein>
    <submittedName>
        <fullName evidence="5">MurR/RpiR family transcriptional regulator</fullName>
    </submittedName>
</protein>
<dbReference type="GO" id="GO:0003700">
    <property type="term" value="F:DNA-binding transcription factor activity"/>
    <property type="evidence" value="ECO:0007669"/>
    <property type="project" value="InterPro"/>
</dbReference>
<evidence type="ECO:0000313" key="5">
    <source>
        <dbReference type="EMBL" id="RRJ83825.1"/>
    </source>
</evidence>
<proteinExistence type="predicted"/>
<evidence type="ECO:0000256" key="2">
    <source>
        <dbReference type="ARBA" id="ARBA00023125"/>
    </source>
</evidence>
<dbReference type="SUPFAM" id="SSF46689">
    <property type="entry name" value="Homeodomain-like"/>
    <property type="match status" value="1"/>
</dbReference>
<keyword evidence="6" id="KW-1185">Reference proteome</keyword>
<dbReference type="InterPro" id="IPR000281">
    <property type="entry name" value="HTH_RpiR"/>
</dbReference>
<feature type="domain" description="HTH rpiR-type" evidence="4">
    <location>
        <begin position="17"/>
        <end position="93"/>
    </location>
</feature>